<keyword evidence="4" id="KW-0812">Transmembrane</keyword>
<keyword evidence="2" id="KW-0964">Secreted</keyword>
<dbReference type="OrthoDB" id="311748at2"/>
<dbReference type="PANTHER" id="PTHR32305">
    <property type="match status" value="1"/>
</dbReference>
<dbReference type="RefSeq" id="WP_135647373.1">
    <property type="nucleotide sequence ID" value="NZ_RQGF01000002.1"/>
</dbReference>
<accession>A0A4R9KDD1</accession>
<evidence type="ECO:0000313" key="6">
    <source>
        <dbReference type="Proteomes" id="UP000297762"/>
    </source>
</evidence>
<evidence type="ECO:0000256" key="1">
    <source>
        <dbReference type="ARBA" id="ARBA00004613"/>
    </source>
</evidence>
<dbReference type="EMBL" id="RQGF01000002">
    <property type="protein sequence ID" value="TGL65959.1"/>
    <property type="molecule type" value="Genomic_DNA"/>
</dbReference>
<organism evidence="5 6">
    <name type="scientific">Leptospira sarikeiensis</name>
    <dbReference type="NCBI Taxonomy" id="2484943"/>
    <lineage>
        <taxon>Bacteria</taxon>
        <taxon>Pseudomonadati</taxon>
        <taxon>Spirochaetota</taxon>
        <taxon>Spirochaetia</taxon>
        <taxon>Leptospirales</taxon>
        <taxon>Leptospiraceae</taxon>
        <taxon>Leptospira</taxon>
    </lineage>
</organism>
<dbReference type="Proteomes" id="UP000297762">
    <property type="component" value="Unassembled WGS sequence"/>
</dbReference>
<dbReference type="NCBIfam" id="TIGR03696">
    <property type="entry name" value="Rhs_assc_core"/>
    <property type="match status" value="1"/>
</dbReference>
<sequence length="2376" mass="263061">MALVLKSNFKILRKLRFLYNKVPLRLQFLLWIVPVLFTCLGFFSLFSFTQESTIPFPLPEVTVNSLGKAVTNIEIPLPPGTGNVVPSLSLKYNSEPTNGILGVGWELDGIEFISRDPSYGIHLDTSDHYTSSSAGPIVLTSTGDPGYYHSKFESFHRFQPITLSECSNGPCSWIEKSPEGITYNYGESASGGTDFHSQIMAEGTNTVKIWALNKVRDLHGNGFDIIYLPETQTDYYTPLPYQIIYNQGATVIEFEYENRSDKESNFGFGGPLRLSKRLSGITVKFQGTTIDEWEFDYDYGSNGQSQLTEIERGNYAPLTFQYFNGDLTFDTGMKASELNFTGQDFNTYYKNSDNTYCASSYNTCLSTVFFGNPFSALMCLLAIKEAAGDCDRGIEKNITLFGDVNGDSIADFARVVPAGFKRPDGVLVNALAQTLGKLKVNLIQKSGSSVSMGVVTLTSDPFLLTEATKILPGDVNGDGKTDFLILEDYDASLKIAYSTGTGFNTVDTGIPLIIPKRDKKRWYYLRPDQKVYQFASDFNGDGRIDFIQYKSKNLQVFFANDSGLSTTPKIIPFAQIGEYGDANQALVDLDGNGIPDLVRFYQIDNSTERRLLFTLFDENQNVILNNTKVFKEDGLYGNFFFADVNGDNLLDYISITSGGNIKISHFDGKDFLPFSSTVYVNGLHYMEDISKYMISSVSEPYLLDLKRDGEPLDKILALDLYERPVLHLYLHDNISQFTQDIAVDMYFDPGVSVGQAATTNYDIDGDGNTEAIYIKTYYDPTQEVNTQVWELNIEYSSDGYHFKHILDQPWLYRNYTGTSSTADNSGMTLSLYKSWKLGKTFTDMNGDNRADLVWFDGDDIRVSYSVMNGDSVYFDPDGDFVVPANSFNAAIDLNLDGRPDLLGIESEMNPVYSFNGYTTINSDTTVSMTGKIQLYYKEFPEPIGILKGIANDIGGKQISINYADAHSLANAIPNASANAYPVLSYNAPDYLVQSVQTNFGEGNTGSTNFSYLNHWFRTGNRDERRNLGFEKITSTSYLNQIELTKTEQYTIQNGTFYTDGIVYRNSNYTRGNLVSDKVSSIVAVNSPFGTKYSRSNGESELVYKGGELLTQKSTSVAYDTYGNPTNIAETVGNYTTTTNNTFQADLGLWLLCKIQSSQKTINGLLVQDRTFSYTNFDLTSIEDFSGKSEYSSQTFQYDSYGNRISIKDTSNREMTIEYDSVVHKFPIKVTNPLGQIIQKEYDLSRGLETKTIDPNGGIRVNKYDVYARPIEVILPGESDWSQRYVYDLTGQPGNTVQMSVLDSENGEVPTKEYYDVLGRSTKKETSLGNGNVLVTSSEYNLDGTLKRKANPYISGIDTTHFTEYEYNGPDGSLSKIIYPDGRTSEIFESGFTKEIVLKSADTEIQREKIVSDERGKVLSKEIQGTQAFSYVYDAAGRLTKITDVASDVTKIYYDLVGRVVKQSDSNSGTTLNQYDTDGKLWKSTDARGVTLTYSYDSLGRVSTVNGGSNSNSIRVFEYDTATNGIGRVAKVTDGSGSTQFEYDIRGNTISTKKQIDDLIFVFRSEYDSLGRPIKLTYPNGSIAHNEYSAGGFLNGVTMDVPDQDSYGFPIVEYIGPSIDETSGEIQVVRKTGNGVETKINIDPIRVRAKEYVTTLPNGTAAESVSFSYDEKGNIISIVDRNRPDRTQSFTFDTYNRLIQATGKYGTEDYSFSPNGNLLKKGTTTYQYTDSNHTQAVTSISLSGGTSKTYSYDASGNMVRRDDSNIYYDEYGKPIQIESGSDLTDFAYDYTGSRVKRTRNTDGSILFSVGDLYEILRKPGKSDVHTLYVKGAKGEIAAQFSRTDSTLVSWNSNQNNSILAIIDNINVSLKELFYKILGDLHRLAFSHSGNFAFSFRLVVLAFGTLMILILSYHRNMRTNFFQNRKWVVSITPFLLICVFSSVGCSGLLPGGESGTPPWLLIPTNIDGDTPSIDVPNPGGGSGSSNGSPATGLYFYQTNHLGSVTMLTDGSGNQISGGSMPGASHVSYKPYGEILRTDSAGPDIFRYKFTGQIEDSDNGLYDYKSRFYDPELGRFLTPDSIASANQSMGMNRYMYVEGNPPNFADPSGHNKWIHRFNNWVKAVVGQDNEQMKRNLRKDIIGAMIDSDNPALSILGQSYLHHDNKKRLRQAQREQMMMTAGAIVLAAASFGAATLLEGSLFWSGAFTWLGSIGMGYAIGSGIGYVAGGFLGAKEGEHGWNSRSALYGAAIGGLIGAAIGNIVGMEMWAEGYATSASAEDVEIGKFLFGDPNGATSFFTETASTPFEPGLIRFLIPTIIKTGIVEYGFMTNSSHAYADGSIYSLSILFNTFLPTVSTIEHIQELEDHYTHLTFSHSRGSN</sequence>
<dbReference type="SUPFAM" id="SSF69318">
    <property type="entry name" value="Integrin alpha N-terminal domain"/>
    <property type="match status" value="2"/>
</dbReference>
<gene>
    <name evidence="5" type="ORF">EHQ64_00090</name>
</gene>
<evidence type="ECO:0000256" key="2">
    <source>
        <dbReference type="ARBA" id="ARBA00022525"/>
    </source>
</evidence>
<feature type="transmembrane region" description="Helical" evidence="4">
    <location>
        <begin position="2241"/>
        <end position="2265"/>
    </location>
</feature>
<dbReference type="Pfam" id="PF05593">
    <property type="entry name" value="RHS_repeat"/>
    <property type="match status" value="1"/>
</dbReference>
<dbReference type="GO" id="GO:0005737">
    <property type="term" value="C:cytoplasm"/>
    <property type="evidence" value="ECO:0007669"/>
    <property type="project" value="InterPro"/>
</dbReference>
<proteinExistence type="predicted"/>
<keyword evidence="4" id="KW-1133">Transmembrane helix</keyword>
<protein>
    <recommendedName>
        <fullName evidence="7">Type IV secretion protein Rhs</fullName>
    </recommendedName>
</protein>
<dbReference type="Pfam" id="PF03534">
    <property type="entry name" value="SpvB"/>
    <property type="match status" value="1"/>
</dbReference>
<dbReference type="PANTHER" id="PTHR32305:SF15">
    <property type="entry name" value="PROTEIN RHSA-RELATED"/>
    <property type="match status" value="1"/>
</dbReference>
<dbReference type="InterPro" id="IPR022385">
    <property type="entry name" value="Rhs_assc_core"/>
</dbReference>
<evidence type="ECO:0000313" key="5">
    <source>
        <dbReference type="EMBL" id="TGL65959.1"/>
    </source>
</evidence>
<comment type="caution">
    <text evidence="5">The sequence shown here is derived from an EMBL/GenBank/DDBJ whole genome shotgun (WGS) entry which is preliminary data.</text>
</comment>
<comment type="subcellular location">
    <subcellularLocation>
        <location evidence="1">Secreted</location>
    </subcellularLocation>
</comment>
<dbReference type="InterPro" id="IPR003284">
    <property type="entry name" value="Sal_SpvB"/>
</dbReference>
<dbReference type="InterPro" id="IPR031325">
    <property type="entry name" value="RHS_repeat"/>
</dbReference>
<evidence type="ECO:0008006" key="7">
    <source>
        <dbReference type="Google" id="ProtNLM"/>
    </source>
</evidence>
<feature type="transmembrane region" description="Helical" evidence="4">
    <location>
        <begin position="2205"/>
        <end position="2229"/>
    </location>
</feature>
<feature type="transmembrane region" description="Helical" evidence="4">
    <location>
        <begin position="2173"/>
        <end position="2193"/>
    </location>
</feature>
<keyword evidence="6" id="KW-1185">Reference proteome</keyword>
<dbReference type="GO" id="GO:0005576">
    <property type="term" value="C:extracellular region"/>
    <property type="evidence" value="ECO:0007669"/>
    <property type="project" value="UniProtKB-SubCell"/>
</dbReference>
<dbReference type="InterPro" id="IPR050708">
    <property type="entry name" value="T6SS_VgrG/RHS"/>
</dbReference>
<name>A0A4R9KDD1_9LEPT</name>
<evidence type="ECO:0000256" key="4">
    <source>
        <dbReference type="SAM" id="Phobius"/>
    </source>
</evidence>
<evidence type="ECO:0000256" key="3">
    <source>
        <dbReference type="ARBA" id="ARBA00023026"/>
    </source>
</evidence>
<feature type="transmembrane region" description="Helical" evidence="4">
    <location>
        <begin position="28"/>
        <end position="48"/>
    </location>
</feature>
<reference evidence="5" key="1">
    <citation type="journal article" date="2019" name="PLoS Negl. Trop. Dis.">
        <title>Revisiting the worldwide diversity of Leptospira species in the environment.</title>
        <authorList>
            <person name="Vincent A.T."/>
            <person name="Schiettekatte O."/>
            <person name="Bourhy P."/>
            <person name="Veyrier F.J."/>
            <person name="Picardeau M."/>
        </authorList>
    </citation>
    <scope>NUCLEOTIDE SEQUENCE [LARGE SCALE GENOMIC DNA]</scope>
    <source>
        <strain evidence="5">201702455</strain>
    </source>
</reference>
<dbReference type="InterPro" id="IPR006530">
    <property type="entry name" value="YD"/>
</dbReference>
<feature type="transmembrane region" description="Helical" evidence="4">
    <location>
        <begin position="1890"/>
        <end position="1911"/>
    </location>
</feature>
<dbReference type="Gene3D" id="2.180.10.10">
    <property type="entry name" value="RHS repeat-associated core"/>
    <property type="match status" value="3"/>
</dbReference>
<keyword evidence="3" id="KW-0843">Virulence</keyword>
<dbReference type="InterPro" id="IPR028994">
    <property type="entry name" value="Integrin_alpha_N"/>
</dbReference>
<keyword evidence="4" id="KW-0472">Membrane</keyword>
<dbReference type="NCBIfam" id="TIGR01643">
    <property type="entry name" value="YD_repeat_2x"/>
    <property type="match status" value="2"/>
</dbReference>